<name>A0A8S1EZF4_9PELO</name>
<reference evidence="2 3" key="1">
    <citation type="submission" date="2020-04" db="EMBL/GenBank/DDBJ databases">
        <authorList>
            <person name="Laetsch R D."/>
            <person name="Stevens L."/>
            <person name="Kumar S."/>
            <person name="Blaxter L. M."/>
        </authorList>
    </citation>
    <scope>NUCLEOTIDE SEQUENCE [LARGE SCALE GENOMIC DNA]</scope>
</reference>
<sequence>MLKTTPSTSQRRSPIVTRSVSRLGEYSFRLGQGDQSTPKSRPSIPPEERAVRTVERHHEIADDDYLNDSQFVYREHFTLKERTEMGFVGL</sequence>
<feature type="region of interest" description="Disordered" evidence="1">
    <location>
        <begin position="26"/>
        <end position="47"/>
    </location>
</feature>
<accession>A0A8S1EZF4</accession>
<evidence type="ECO:0000313" key="3">
    <source>
        <dbReference type="Proteomes" id="UP000494206"/>
    </source>
</evidence>
<evidence type="ECO:0000313" key="2">
    <source>
        <dbReference type="EMBL" id="CAB3409099.1"/>
    </source>
</evidence>
<evidence type="ECO:0000256" key="1">
    <source>
        <dbReference type="SAM" id="MobiDB-lite"/>
    </source>
</evidence>
<dbReference type="AlphaFoldDB" id="A0A8S1EZF4"/>
<keyword evidence="3" id="KW-1185">Reference proteome</keyword>
<organism evidence="2 3">
    <name type="scientific">Caenorhabditis bovis</name>
    <dbReference type="NCBI Taxonomy" id="2654633"/>
    <lineage>
        <taxon>Eukaryota</taxon>
        <taxon>Metazoa</taxon>
        <taxon>Ecdysozoa</taxon>
        <taxon>Nematoda</taxon>
        <taxon>Chromadorea</taxon>
        <taxon>Rhabditida</taxon>
        <taxon>Rhabditina</taxon>
        <taxon>Rhabditomorpha</taxon>
        <taxon>Rhabditoidea</taxon>
        <taxon>Rhabditidae</taxon>
        <taxon>Peloderinae</taxon>
        <taxon>Caenorhabditis</taxon>
    </lineage>
</organism>
<proteinExistence type="predicted"/>
<comment type="caution">
    <text evidence="2">The sequence shown here is derived from an EMBL/GenBank/DDBJ whole genome shotgun (WGS) entry which is preliminary data.</text>
</comment>
<dbReference type="EMBL" id="CADEPM010000008">
    <property type="protein sequence ID" value="CAB3409099.1"/>
    <property type="molecule type" value="Genomic_DNA"/>
</dbReference>
<dbReference type="Proteomes" id="UP000494206">
    <property type="component" value="Unassembled WGS sequence"/>
</dbReference>
<protein>
    <submittedName>
        <fullName evidence="2">Uncharacterized protein</fullName>
    </submittedName>
</protein>
<gene>
    <name evidence="2" type="ORF">CBOVIS_LOCUS10792</name>
</gene>